<reference evidence="2" key="1">
    <citation type="submission" date="2022-03" db="EMBL/GenBank/DDBJ databases">
        <authorList>
            <person name="Lindestad O."/>
        </authorList>
    </citation>
    <scope>NUCLEOTIDE SEQUENCE</scope>
</reference>
<evidence type="ECO:0000313" key="2">
    <source>
        <dbReference type="EMBL" id="CAH2229316.1"/>
    </source>
</evidence>
<evidence type="ECO:0000256" key="1">
    <source>
        <dbReference type="SAM" id="Phobius"/>
    </source>
</evidence>
<gene>
    <name evidence="2" type="primary">jg17065</name>
    <name evidence="2" type="ORF">PAEG_LOCUS8798</name>
</gene>
<organism evidence="2 3">
    <name type="scientific">Pararge aegeria aegeria</name>
    <dbReference type="NCBI Taxonomy" id="348720"/>
    <lineage>
        <taxon>Eukaryota</taxon>
        <taxon>Metazoa</taxon>
        <taxon>Ecdysozoa</taxon>
        <taxon>Arthropoda</taxon>
        <taxon>Hexapoda</taxon>
        <taxon>Insecta</taxon>
        <taxon>Pterygota</taxon>
        <taxon>Neoptera</taxon>
        <taxon>Endopterygota</taxon>
        <taxon>Lepidoptera</taxon>
        <taxon>Glossata</taxon>
        <taxon>Ditrysia</taxon>
        <taxon>Papilionoidea</taxon>
        <taxon>Nymphalidae</taxon>
        <taxon>Satyrinae</taxon>
        <taxon>Satyrini</taxon>
        <taxon>Parargina</taxon>
        <taxon>Pararge</taxon>
    </lineage>
</organism>
<keyword evidence="1" id="KW-1133">Transmembrane helix</keyword>
<name>A0A8S4R1S6_9NEOP</name>
<dbReference type="Proteomes" id="UP000838756">
    <property type="component" value="Unassembled WGS sequence"/>
</dbReference>
<comment type="caution">
    <text evidence="2">The sequence shown here is derived from an EMBL/GenBank/DDBJ whole genome shotgun (WGS) entry which is preliminary data.</text>
</comment>
<evidence type="ECO:0000313" key="3">
    <source>
        <dbReference type="Proteomes" id="UP000838756"/>
    </source>
</evidence>
<protein>
    <submittedName>
        <fullName evidence="2">Jg17065 protein</fullName>
    </submittedName>
</protein>
<proteinExistence type="predicted"/>
<accession>A0A8S4R1S6</accession>
<keyword evidence="1" id="KW-0472">Membrane</keyword>
<dbReference type="AlphaFoldDB" id="A0A8S4R1S6"/>
<keyword evidence="3" id="KW-1185">Reference proteome</keyword>
<keyword evidence="1" id="KW-0812">Transmembrane</keyword>
<feature type="transmembrane region" description="Helical" evidence="1">
    <location>
        <begin position="36"/>
        <end position="58"/>
    </location>
</feature>
<dbReference type="EMBL" id="CAKXAJ010024711">
    <property type="protein sequence ID" value="CAH2229316.1"/>
    <property type="molecule type" value="Genomic_DNA"/>
</dbReference>
<sequence length="93" mass="10285">MRACVLKSVQYRAVLPAPDLILSTIKFKFKIHSYQAGLNISVINNITASLFVVTLPLARKADSTEKKPARNSAVALFQHQSVDCMPVDWGVLE</sequence>